<accession>A0ABR2QEV4</accession>
<protein>
    <submittedName>
        <fullName evidence="2">Uncharacterized protein</fullName>
    </submittedName>
</protein>
<keyword evidence="3" id="KW-1185">Reference proteome</keyword>
<gene>
    <name evidence="2" type="ORF">V6N11_070366</name>
</gene>
<evidence type="ECO:0000256" key="1">
    <source>
        <dbReference type="SAM" id="MobiDB-lite"/>
    </source>
</evidence>
<name>A0ABR2QEV4_9ROSI</name>
<feature type="region of interest" description="Disordered" evidence="1">
    <location>
        <begin position="20"/>
        <end position="81"/>
    </location>
</feature>
<proteinExistence type="predicted"/>
<reference evidence="2 3" key="1">
    <citation type="journal article" date="2024" name="G3 (Bethesda)">
        <title>Genome assembly of Hibiscus sabdariffa L. provides insights into metabolisms of medicinal natural products.</title>
        <authorList>
            <person name="Kim T."/>
        </authorList>
    </citation>
    <scope>NUCLEOTIDE SEQUENCE [LARGE SCALE GENOMIC DNA]</scope>
    <source>
        <strain evidence="2">TK-2024</strain>
        <tissue evidence="2">Old leaves</tissue>
    </source>
</reference>
<evidence type="ECO:0000313" key="2">
    <source>
        <dbReference type="EMBL" id="KAK8999190.1"/>
    </source>
</evidence>
<evidence type="ECO:0000313" key="3">
    <source>
        <dbReference type="Proteomes" id="UP001396334"/>
    </source>
</evidence>
<organism evidence="2 3">
    <name type="scientific">Hibiscus sabdariffa</name>
    <name type="common">roselle</name>
    <dbReference type="NCBI Taxonomy" id="183260"/>
    <lineage>
        <taxon>Eukaryota</taxon>
        <taxon>Viridiplantae</taxon>
        <taxon>Streptophyta</taxon>
        <taxon>Embryophyta</taxon>
        <taxon>Tracheophyta</taxon>
        <taxon>Spermatophyta</taxon>
        <taxon>Magnoliopsida</taxon>
        <taxon>eudicotyledons</taxon>
        <taxon>Gunneridae</taxon>
        <taxon>Pentapetalae</taxon>
        <taxon>rosids</taxon>
        <taxon>malvids</taxon>
        <taxon>Malvales</taxon>
        <taxon>Malvaceae</taxon>
        <taxon>Malvoideae</taxon>
        <taxon>Hibiscus</taxon>
    </lineage>
</organism>
<sequence length="144" mass="15891">MKGDNRKMDGYYIGVSIAKVNGNGDGTINLDRHAEGSSSRKLGVRTEQTKKGKGNKGRIISKEVSGQSKERTTKKKRERKASLVDKDMVRRKNDFANANQDRGAEVEDEADATLKLGQQLEIVFDAPEEVILEGLLKLDSVEGK</sequence>
<dbReference type="Proteomes" id="UP001396334">
    <property type="component" value="Unassembled WGS sequence"/>
</dbReference>
<dbReference type="EMBL" id="JBBPBN010000040">
    <property type="protein sequence ID" value="KAK8999190.1"/>
    <property type="molecule type" value="Genomic_DNA"/>
</dbReference>
<comment type="caution">
    <text evidence="2">The sequence shown here is derived from an EMBL/GenBank/DDBJ whole genome shotgun (WGS) entry which is preliminary data.</text>
</comment>